<feature type="region of interest" description="Disordered" evidence="1">
    <location>
        <begin position="1"/>
        <end position="68"/>
    </location>
</feature>
<evidence type="ECO:0000313" key="2">
    <source>
        <dbReference type="EMBL" id="KAF2636620.1"/>
    </source>
</evidence>
<keyword evidence="3" id="KW-1185">Reference proteome</keyword>
<name>A0A6A6RMP3_9PLEO</name>
<gene>
    <name evidence="2" type="ORF">P280DRAFT_472848</name>
</gene>
<feature type="compositionally biased region" description="Basic and acidic residues" evidence="1">
    <location>
        <begin position="22"/>
        <end position="31"/>
    </location>
</feature>
<evidence type="ECO:0000256" key="1">
    <source>
        <dbReference type="SAM" id="MobiDB-lite"/>
    </source>
</evidence>
<dbReference type="OrthoDB" id="5335351at2759"/>
<accession>A0A6A6RMP3</accession>
<dbReference type="AlphaFoldDB" id="A0A6A6RMP3"/>
<organism evidence="2 3">
    <name type="scientific">Massarina eburnea CBS 473.64</name>
    <dbReference type="NCBI Taxonomy" id="1395130"/>
    <lineage>
        <taxon>Eukaryota</taxon>
        <taxon>Fungi</taxon>
        <taxon>Dikarya</taxon>
        <taxon>Ascomycota</taxon>
        <taxon>Pezizomycotina</taxon>
        <taxon>Dothideomycetes</taxon>
        <taxon>Pleosporomycetidae</taxon>
        <taxon>Pleosporales</taxon>
        <taxon>Massarineae</taxon>
        <taxon>Massarinaceae</taxon>
        <taxon>Massarina</taxon>
    </lineage>
</organism>
<sequence>MEANAPANNPAPIREVQPTQHRRADSGETERPASAQLIHGTDTNEEVEEEEEEEDDEEEEEEDWNAADPVAEFDWEGLHRRYHEVINNASEEEAALMEEWNQLMNFFKIWAEAGHSHETDRTFKRLQTRTSYTQNAETELEKSRMHYTQVVNAFQSALNLLQSTGLRI</sequence>
<feature type="compositionally biased region" description="Low complexity" evidence="1">
    <location>
        <begin position="1"/>
        <end position="12"/>
    </location>
</feature>
<dbReference type="EMBL" id="MU006797">
    <property type="protein sequence ID" value="KAF2636620.1"/>
    <property type="molecule type" value="Genomic_DNA"/>
</dbReference>
<proteinExistence type="predicted"/>
<reference evidence="2" key="1">
    <citation type="journal article" date="2020" name="Stud. Mycol.">
        <title>101 Dothideomycetes genomes: a test case for predicting lifestyles and emergence of pathogens.</title>
        <authorList>
            <person name="Haridas S."/>
            <person name="Albert R."/>
            <person name="Binder M."/>
            <person name="Bloem J."/>
            <person name="Labutti K."/>
            <person name="Salamov A."/>
            <person name="Andreopoulos B."/>
            <person name="Baker S."/>
            <person name="Barry K."/>
            <person name="Bills G."/>
            <person name="Bluhm B."/>
            <person name="Cannon C."/>
            <person name="Castanera R."/>
            <person name="Culley D."/>
            <person name="Daum C."/>
            <person name="Ezra D."/>
            <person name="Gonzalez J."/>
            <person name="Henrissat B."/>
            <person name="Kuo A."/>
            <person name="Liang C."/>
            <person name="Lipzen A."/>
            <person name="Lutzoni F."/>
            <person name="Magnuson J."/>
            <person name="Mondo S."/>
            <person name="Nolan M."/>
            <person name="Ohm R."/>
            <person name="Pangilinan J."/>
            <person name="Park H.-J."/>
            <person name="Ramirez L."/>
            <person name="Alfaro M."/>
            <person name="Sun H."/>
            <person name="Tritt A."/>
            <person name="Yoshinaga Y."/>
            <person name="Zwiers L.-H."/>
            <person name="Turgeon B."/>
            <person name="Goodwin S."/>
            <person name="Spatafora J."/>
            <person name="Crous P."/>
            <person name="Grigoriev I."/>
        </authorList>
    </citation>
    <scope>NUCLEOTIDE SEQUENCE</scope>
    <source>
        <strain evidence="2">CBS 473.64</strain>
    </source>
</reference>
<protein>
    <submittedName>
        <fullName evidence="2">Uncharacterized protein</fullName>
    </submittedName>
</protein>
<evidence type="ECO:0000313" key="3">
    <source>
        <dbReference type="Proteomes" id="UP000799753"/>
    </source>
</evidence>
<dbReference type="Proteomes" id="UP000799753">
    <property type="component" value="Unassembled WGS sequence"/>
</dbReference>
<feature type="compositionally biased region" description="Acidic residues" evidence="1">
    <location>
        <begin position="43"/>
        <end position="68"/>
    </location>
</feature>